<dbReference type="OrthoDB" id="205662at2759"/>
<evidence type="ECO:0000256" key="2">
    <source>
        <dbReference type="SAM" id="MobiDB-lite"/>
    </source>
</evidence>
<feature type="coiled-coil region" evidence="1">
    <location>
        <begin position="255"/>
        <end position="284"/>
    </location>
</feature>
<sequence length="1440" mass="165919">MDTEYAEEEVHFERPTDLVSALESKSIKDRLNLVNYVQQELNKQNFEPLFMISELAPLLAKEQNAAISSKSLILLLALIQSQKYSALKVLSLSLEHAGNIKQQIKNIIKEIAVLSSIENFDEAIHIMSRFLTHKQPKVVMEVSLIISDILQKSSNLGPTYVKLLVPGLQHVKEEVRKPCVDVLIVLGQKIGKQAILQLLTQNKLTDAQISTFSHLFSEIEGIQDDNIDDNIIQDQNAKYQYDIFDETKPLKFPLVKNFEERLKNAQWKERKAILEESIEQINKQIRIDPSSYDLPKLIFNIKNIILEEKQVQVVQLAEKLISSVAIKVGPISTITGIKVLLQTVQNRVKEKKYAIVNGYHVFIQSILVRAFQFKDIFYELFTIAIPHKNQEVKEELLRVIKVIAATSIVYLYKLQDEDSKINILSNDAFPSPIFPTTEEEIPMNGEKSYGMQLNNRSHRQKTGKGLCFIDYFNFDGSVNLQVQFQQDIFIMFFDLMDKLLNDTNASIRDLSKKTIAMFIVFHIAEGNDAIKRSEQDENLLFVYNQMYQVFIQYISGNRRKNEILVIIKDISKFLQDFQSFSSFFEGQAYAQQPSYQEADVTAVNKVLTSQKINKAIKSQGNSKQNYQQRKELNRQFLVDPCNQQAPLTPQMLEEIYQQLSSITLNAQQLFVKGVISSAFGPSGTFKSIQENIPILLSSNLNESKDIVLRYLSLLLADGFVAKSQASPLQTKLFSESLDKLVYELQQNGISLNYYDLECILPVMLQKFEQQQSSQLKSLILTSAEKLISVAENLEDLLILSLNIISKSWKIQIRQVTTKVSILRFISGLASLFVQQNLLFNSVQPIHIVSLQQFYVYKGAENFSLTDSYIVQQIPIKITSQKQLSLYLINTFIQNCQAEIKDKLVNSALKFVEQREIHTTQQFNDVQQHTVKQQQINTFTKQNYQDIQQQQPVQNNQQQSQKSTIQVQQPVIQTQQNTYNSQQQPTSYQFNQPEGYVQHQTYQEIPVQQQKFIQPPEQQYTNQRQVFQQQPNFREPTQGQFNNPQQFSTPSAVQAQGKYNNQKSTSKNVVSFNEKNLNTPMNFSVNKSHIDYNTSNQNVQNKSQQDLVEELADFPDILIDIPLFDSPQVRKNINLEIKTPNLKEIMVSQENLKYKELYNNDLNKVQNFNQLIFILKNFIYSLRNEPSSIYLESQVEKLSVRLFQLFNAHIQLSLLQNGPSKEFYILSKYIVMALSELSSCELFHQSHIYKSLFQTLLPTSAIFGSSIAREWSFNDSTHILGLIQGLFIQVTEISDINRYAVAILQILHQFTSPFNDGQIINIIASQQHTEQFQFLHVFLTNLISKIQPVLIFQLNQDINQRIKQAQQLNLVQDVITQESQIRPQLIQFWNGAEQVIFQLHLNSLNGNYKFIDQIMQNLSENVVIICGKVPQNSNLRTRNSW</sequence>
<gene>
    <name evidence="4" type="ORF">SS50377_15017</name>
    <name evidence="5" type="ORF">SS50377_25450</name>
</gene>
<dbReference type="Gene3D" id="1.25.10.10">
    <property type="entry name" value="Leucine-rich Repeat Variant"/>
    <property type="match status" value="2"/>
</dbReference>
<protein>
    <recommendedName>
        <fullName evidence="3">TOG domain-containing protein</fullName>
    </recommendedName>
</protein>
<dbReference type="VEuPathDB" id="GiardiaDB:SS50377_25450"/>
<dbReference type="SMART" id="SM01349">
    <property type="entry name" value="TOG"/>
    <property type="match status" value="1"/>
</dbReference>
<dbReference type="InterPro" id="IPR034085">
    <property type="entry name" value="TOG"/>
</dbReference>
<dbReference type="EMBL" id="KI546101">
    <property type="protein sequence ID" value="EST44998.1"/>
    <property type="molecule type" value="Genomic_DNA"/>
</dbReference>
<organism evidence="4">
    <name type="scientific">Spironucleus salmonicida</name>
    <dbReference type="NCBI Taxonomy" id="348837"/>
    <lineage>
        <taxon>Eukaryota</taxon>
        <taxon>Metamonada</taxon>
        <taxon>Diplomonadida</taxon>
        <taxon>Hexamitidae</taxon>
        <taxon>Hexamitinae</taxon>
        <taxon>Spironucleus</taxon>
    </lineage>
</organism>
<keyword evidence="1" id="KW-0175">Coiled coil</keyword>
<dbReference type="Proteomes" id="UP000018208">
    <property type="component" value="Unassembled WGS sequence"/>
</dbReference>
<evidence type="ECO:0000313" key="5">
    <source>
        <dbReference type="EMBL" id="KAH0573330.1"/>
    </source>
</evidence>
<reference evidence="5" key="2">
    <citation type="submission" date="2020-12" db="EMBL/GenBank/DDBJ databases">
        <title>New Spironucleus salmonicida genome in near-complete chromosomes.</title>
        <authorList>
            <person name="Xu F."/>
            <person name="Kurt Z."/>
            <person name="Jimenez-Gonzalez A."/>
            <person name="Astvaldsson A."/>
            <person name="Andersson J.O."/>
            <person name="Svard S.G."/>
        </authorList>
    </citation>
    <scope>NUCLEOTIDE SEQUENCE</scope>
    <source>
        <strain evidence="5">ATCC 50377</strain>
    </source>
</reference>
<accession>V6LKV5</accession>
<keyword evidence="6" id="KW-1185">Reference proteome</keyword>
<name>V6LKV5_9EUKA</name>
<dbReference type="InterPro" id="IPR016024">
    <property type="entry name" value="ARM-type_fold"/>
</dbReference>
<reference evidence="4 5" key="1">
    <citation type="journal article" date="2014" name="PLoS Genet.">
        <title>The Genome of Spironucleus salmonicida Highlights a Fish Pathogen Adapted to Fluctuating Environments.</title>
        <authorList>
            <person name="Xu F."/>
            <person name="Jerlstrom-Hultqvist J."/>
            <person name="Einarsson E."/>
            <person name="Astvaldsson A."/>
            <person name="Svard S.G."/>
            <person name="Andersson J.O."/>
        </authorList>
    </citation>
    <scope>NUCLEOTIDE SEQUENCE</scope>
    <source>
        <strain evidence="5">ATCC 50377</strain>
    </source>
</reference>
<evidence type="ECO:0000313" key="6">
    <source>
        <dbReference type="Proteomes" id="UP000018208"/>
    </source>
</evidence>
<feature type="region of interest" description="Disordered" evidence="2">
    <location>
        <begin position="1033"/>
        <end position="1052"/>
    </location>
</feature>
<evidence type="ECO:0000256" key="1">
    <source>
        <dbReference type="SAM" id="Coils"/>
    </source>
</evidence>
<feature type="domain" description="TOG" evidence="3">
    <location>
        <begin position="4"/>
        <end position="225"/>
    </location>
</feature>
<proteinExistence type="predicted"/>
<evidence type="ECO:0000313" key="4">
    <source>
        <dbReference type="EMBL" id="EST44998.1"/>
    </source>
</evidence>
<evidence type="ECO:0000259" key="3">
    <source>
        <dbReference type="SMART" id="SM01349"/>
    </source>
</evidence>
<dbReference type="EMBL" id="AUWU02000005">
    <property type="protein sequence ID" value="KAH0573330.1"/>
    <property type="molecule type" value="Genomic_DNA"/>
</dbReference>
<dbReference type="InterPro" id="IPR011989">
    <property type="entry name" value="ARM-like"/>
</dbReference>
<dbReference type="SUPFAM" id="SSF48371">
    <property type="entry name" value="ARM repeat"/>
    <property type="match status" value="1"/>
</dbReference>